<dbReference type="InterPro" id="IPR003593">
    <property type="entry name" value="AAA+_ATPase"/>
</dbReference>
<dbReference type="Proteomes" id="UP000013015">
    <property type="component" value="Unassembled WGS sequence"/>
</dbReference>
<dbReference type="Gene3D" id="3.40.50.300">
    <property type="entry name" value="P-loop containing nucleotide triphosphate hydrolases"/>
    <property type="match status" value="1"/>
</dbReference>
<feature type="domain" description="AAA+ ATPase" evidence="2">
    <location>
        <begin position="189"/>
        <end position="359"/>
    </location>
</feature>
<comment type="caution">
    <text evidence="3">The sequence shown here is derived from an EMBL/GenBank/DDBJ whole genome shotgun (WGS) entry which is preliminary data.</text>
</comment>
<dbReference type="PATRIC" id="fig|888050.3.peg.1790"/>
<dbReference type="PANTHER" id="PTHR30486:SF6">
    <property type="entry name" value="TYPE IV PILUS RETRACTATION ATPASE PILT"/>
    <property type="match status" value="1"/>
</dbReference>
<dbReference type="InterPro" id="IPR027417">
    <property type="entry name" value="P-loop_NTPase"/>
</dbReference>
<dbReference type="GO" id="GO:0016887">
    <property type="term" value="F:ATP hydrolysis activity"/>
    <property type="evidence" value="ECO:0007669"/>
    <property type="project" value="InterPro"/>
</dbReference>
<evidence type="ECO:0000313" key="4">
    <source>
        <dbReference type="Proteomes" id="UP000013015"/>
    </source>
</evidence>
<dbReference type="Gene3D" id="3.30.450.380">
    <property type="match status" value="1"/>
</dbReference>
<sequence>MAEAQVEDHVEWIRERLALRGVDPASSSQEIIALVDEAIDLLSPPMAPAAREEFSAELMAQVAGLGPLQPLIDDPEVEELWINSPSKVFVAKNGVAELTTVILTDQQVRDLVERMLHHSGRRLDLSSPFVDAMLKGGERLHVVIPPVAGRHWSVNIRKHVQKARSLKDLVNAGMLNAEMADFLTCAVGAGLSILVSGATQAGKTTLLRALAGELPRTRRVISCEEVFELGLKNRDGVALQTRPGNIEGRGEVTLRDLVRETLRMRPECLIVGEVRGPEALDLLLALNAGVPGMATVHANSAREALGKLTMLPLLAGENVTTDFVVPTLASSVDLVCHVERDADGRRRVGEILHLPGRVEGDRIEVSPLWSTSRGRIVRGAGVAELAGRFAMAGFPVPSIAYNGQALTDRGVF</sequence>
<dbReference type="HOGENOM" id="CLU_005379_4_1_11"/>
<accession>N6W474</accession>
<dbReference type="InterPro" id="IPR001482">
    <property type="entry name" value="T2SS/T4SS_dom"/>
</dbReference>
<comment type="similarity">
    <text evidence="1">Belongs to the GSP E family.</text>
</comment>
<evidence type="ECO:0000259" key="2">
    <source>
        <dbReference type="SMART" id="SM00382"/>
    </source>
</evidence>
<dbReference type="eggNOG" id="COG4962">
    <property type="taxonomic scope" value="Bacteria"/>
</dbReference>
<organism evidence="3 4">
    <name type="scientific">Schaalia cardiffensis F0333</name>
    <dbReference type="NCBI Taxonomy" id="888050"/>
    <lineage>
        <taxon>Bacteria</taxon>
        <taxon>Bacillati</taxon>
        <taxon>Actinomycetota</taxon>
        <taxon>Actinomycetes</taxon>
        <taxon>Actinomycetales</taxon>
        <taxon>Actinomycetaceae</taxon>
        <taxon>Schaalia</taxon>
    </lineage>
</organism>
<dbReference type="InterPro" id="IPR050921">
    <property type="entry name" value="T4SS_GSP_E_ATPase"/>
</dbReference>
<name>N6W474_9ACTO</name>
<dbReference type="EMBL" id="AQHZ01000029">
    <property type="protein sequence ID" value="ENO17330.1"/>
    <property type="molecule type" value="Genomic_DNA"/>
</dbReference>
<keyword evidence="4" id="KW-1185">Reference proteome</keyword>
<dbReference type="Pfam" id="PF00437">
    <property type="entry name" value="T2SSE"/>
    <property type="match status" value="1"/>
</dbReference>
<dbReference type="CDD" id="cd01130">
    <property type="entry name" value="VirB11-like_ATPase"/>
    <property type="match status" value="1"/>
</dbReference>
<dbReference type="OrthoDB" id="9810761at2"/>
<evidence type="ECO:0000256" key="1">
    <source>
        <dbReference type="ARBA" id="ARBA00006611"/>
    </source>
</evidence>
<dbReference type="SUPFAM" id="SSF52540">
    <property type="entry name" value="P-loop containing nucleoside triphosphate hydrolases"/>
    <property type="match status" value="1"/>
</dbReference>
<protein>
    <submittedName>
        <fullName evidence="3">Pilus assembly protein CpaF</fullName>
    </submittedName>
</protein>
<dbReference type="AlphaFoldDB" id="N6W474"/>
<evidence type="ECO:0000313" key="3">
    <source>
        <dbReference type="EMBL" id="ENO17330.1"/>
    </source>
</evidence>
<gene>
    <name evidence="3" type="primary">cpaF</name>
    <name evidence="3" type="ORF">HMPREF9004_1872</name>
</gene>
<proteinExistence type="inferred from homology"/>
<dbReference type="SMART" id="SM00382">
    <property type="entry name" value="AAA"/>
    <property type="match status" value="1"/>
</dbReference>
<dbReference type="RefSeq" id="WP_005964860.1">
    <property type="nucleotide sequence ID" value="NZ_CP040505.1"/>
</dbReference>
<reference evidence="3 4" key="1">
    <citation type="submission" date="2013-03" db="EMBL/GenBank/DDBJ databases">
        <title>Reference genome for the Human Microbiome Project.</title>
        <authorList>
            <person name="Aqrawi P."/>
            <person name="Ayvaz T."/>
            <person name="Bess C."/>
            <person name="Blankenburg K."/>
            <person name="Coyle M."/>
            <person name="Deng J."/>
            <person name="Forbes L."/>
            <person name="Fowler G."/>
            <person name="Francisco L."/>
            <person name="Fu Q."/>
            <person name="Gibbs R."/>
            <person name="Gross S."/>
            <person name="Gubbala S."/>
            <person name="Hale W."/>
            <person name="Hemphill L."/>
            <person name="Highlander S."/>
            <person name="Hirani K."/>
            <person name="Jackson L."/>
            <person name="Jakkamsetti A."/>
            <person name="Javaid M."/>
            <person name="Jayaseelan J.C."/>
            <person name="Jiang H."/>
            <person name="Joshi V."/>
            <person name="Korchina V."/>
            <person name="Kovar C."/>
            <person name="Lara F."/>
            <person name="Lee S."/>
            <person name="Liu Y."/>
            <person name="Mata R."/>
            <person name="Mathew T."/>
            <person name="Munidasa M."/>
            <person name="Muzny D."/>
            <person name="Nazareth L."/>
            <person name="Ngo R."/>
            <person name="Nguyen L."/>
            <person name="Nguyen N."/>
            <person name="Okwuonu G."/>
            <person name="Ongeri F."/>
            <person name="Palculict T."/>
            <person name="Patil S."/>
            <person name="Petrosino J."/>
            <person name="Pham C."/>
            <person name="Pham P."/>
            <person name="Pu L.-L."/>
            <person name="Qin X."/>
            <person name="Qu J."/>
            <person name="Reid J."/>
            <person name="Ross M."/>
            <person name="Ruth R."/>
            <person name="Saada N."/>
            <person name="San Lucas F."/>
            <person name="Santibanez J."/>
            <person name="Shang Y."/>
            <person name="Simmons D."/>
            <person name="Song X.-Z."/>
            <person name="Tang L.-Y."/>
            <person name="Thornton R."/>
            <person name="Warren J."/>
            <person name="Weissenberger G."/>
            <person name="Wilczek-Boney K."/>
            <person name="Worley K."/>
            <person name="Youmans B."/>
            <person name="Zhang J."/>
            <person name="Zhang L."/>
            <person name="Zhao Z."/>
            <person name="Zhou C."/>
            <person name="Zhu D."/>
            <person name="Zhu Y."/>
        </authorList>
    </citation>
    <scope>NUCLEOTIDE SEQUENCE [LARGE SCALE GENOMIC DNA]</scope>
    <source>
        <strain evidence="3 4">F0333</strain>
    </source>
</reference>
<dbReference type="STRING" id="888050.HMPREF9004_1872"/>
<dbReference type="PANTHER" id="PTHR30486">
    <property type="entry name" value="TWITCHING MOTILITY PROTEIN PILT"/>
    <property type="match status" value="1"/>
</dbReference>